<keyword evidence="1" id="KW-1133">Transmembrane helix</keyword>
<proteinExistence type="predicted"/>
<evidence type="ECO:0000313" key="3">
    <source>
        <dbReference type="Proteomes" id="UP000768567"/>
    </source>
</evidence>
<gene>
    <name evidence="2" type="ORF">INF35_12620</name>
</gene>
<comment type="caution">
    <text evidence="2">The sequence shown here is derived from an EMBL/GenBank/DDBJ whole genome shotgun (WGS) entry which is preliminary data.</text>
</comment>
<feature type="transmembrane region" description="Helical" evidence="1">
    <location>
        <begin position="297"/>
        <end position="317"/>
    </location>
</feature>
<feature type="transmembrane region" description="Helical" evidence="1">
    <location>
        <begin position="345"/>
        <end position="364"/>
    </location>
</feature>
<keyword evidence="3" id="KW-1185">Reference proteome</keyword>
<organism evidence="2 3">
    <name type="scientific">Gemmiger gallinarum</name>
    <dbReference type="NCBI Taxonomy" id="2779354"/>
    <lineage>
        <taxon>Bacteria</taxon>
        <taxon>Bacillati</taxon>
        <taxon>Bacillota</taxon>
        <taxon>Clostridia</taxon>
        <taxon>Eubacteriales</taxon>
        <taxon>Gemmiger</taxon>
    </lineage>
</organism>
<accession>A0ABR9R667</accession>
<dbReference type="Pfam" id="PF19528">
    <property type="entry name" value="DUF6056"/>
    <property type="match status" value="1"/>
</dbReference>
<feature type="transmembrane region" description="Helical" evidence="1">
    <location>
        <begin position="216"/>
        <end position="237"/>
    </location>
</feature>
<dbReference type="EMBL" id="JADCKC010000003">
    <property type="protein sequence ID" value="MBE5038634.1"/>
    <property type="molecule type" value="Genomic_DNA"/>
</dbReference>
<feature type="transmembrane region" description="Helical" evidence="1">
    <location>
        <begin position="323"/>
        <end position="340"/>
    </location>
</feature>
<name>A0ABR9R667_9FIRM</name>
<reference evidence="2 3" key="1">
    <citation type="submission" date="2020-10" db="EMBL/GenBank/DDBJ databases">
        <title>ChiBAC.</title>
        <authorList>
            <person name="Zenner C."/>
            <person name="Hitch T.C.A."/>
            <person name="Clavel T."/>
        </authorList>
    </citation>
    <scope>NUCLEOTIDE SEQUENCE [LARGE SCALE GENOMIC DNA]</scope>
    <source>
        <strain evidence="2 3">DSM 109015</strain>
    </source>
</reference>
<protein>
    <submittedName>
        <fullName evidence="2">Uncharacterized protein</fullName>
    </submittedName>
</protein>
<dbReference type="RefSeq" id="WP_193502938.1">
    <property type="nucleotide sequence ID" value="NZ_JADCKC010000003.1"/>
</dbReference>
<evidence type="ECO:0000256" key="1">
    <source>
        <dbReference type="SAM" id="Phobius"/>
    </source>
</evidence>
<feature type="transmembrane region" description="Helical" evidence="1">
    <location>
        <begin position="94"/>
        <end position="112"/>
    </location>
</feature>
<dbReference type="InterPro" id="IPR045691">
    <property type="entry name" value="DUF6056"/>
</dbReference>
<keyword evidence="1" id="KW-0472">Membrane</keyword>
<feature type="transmembrane region" description="Helical" evidence="1">
    <location>
        <begin position="272"/>
        <end position="290"/>
    </location>
</feature>
<evidence type="ECO:0000313" key="2">
    <source>
        <dbReference type="EMBL" id="MBE5038634.1"/>
    </source>
</evidence>
<dbReference type="Proteomes" id="UP000768567">
    <property type="component" value="Unassembled WGS sequence"/>
</dbReference>
<feature type="transmembrane region" description="Helical" evidence="1">
    <location>
        <begin position="12"/>
        <end position="30"/>
    </location>
</feature>
<sequence length="443" mass="48154">MTILQTVKKDRLSALVLIGAGGLSLFLNLLTPMTADDYFYACRLGYGADGTLTPLHRLQGILDILLSQKCVYMAHSGRIPVLAAAQFFTLLPDLVFDVCNTLMFLLLLRLLARLSCAQSPCRTALTMAGAGLLIWQCTPAFGQDLLWHTGSLNYLWTITITLAFLLHCLQPYPGLGAAASFCLGLASGWSMENQSASACCLCLVCLFRHRLQEHRLSPPLLAGAAGQLAGFALLILAPGNYRRSAGYGQPGLIPAAVLERTVQYTKAFWQEYQVLIVLTSALLLLVLLIAPRKAARPLWLAGSAVLCHLSMALSPSYPMRSMFGSEIFLIAALFACLNLLDAGKLLLPVLCIGLGAGLALRFPAAADDLYQLHELTQGRARYILEQRAQGNLDITVPVASADTRFNPLWGDGLSDLMQNPTNERNRALALYYDVDIIRGDPDL</sequence>
<keyword evidence="1" id="KW-0812">Transmembrane</keyword>